<dbReference type="PROSITE" id="PS50213">
    <property type="entry name" value="FAS1"/>
    <property type="match status" value="1"/>
</dbReference>
<dbReference type="EMBL" id="VCYH01000001">
    <property type="protein sequence ID" value="MDN7023310.1"/>
    <property type="molecule type" value="Genomic_DNA"/>
</dbReference>
<dbReference type="SMART" id="SM00554">
    <property type="entry name" value="FAS1"/>
    <property type="match status" value="1"/>
</dbReference>
<sequence>MRLILCVCVCILFAFGLTAAATALPMGDENATADNASNVTIVSENMTENQTGNMTVAEVIGEEQNLTMLATALDAANLTIPLQTGGPYTVFAPTDEAFQALGNETIDQLFSNQTELEQILLYHVVEGNYTAEQLMNMTGGNQTDDGDIFSFLSGLFGGDNQTENATELQTLGGENLTITQENGQVMVNNASVVQADLNASNGVVHIIDQVLIPQNATVTGQTNMTQNQTAGNETGMTA</sequence>
<dbReference type="SUPFAM" id="SSF82153">
    <property type="entry name" value="FAS1 domain"/>
    <property type="match status" value="1"/>
</dbReference>
<keyword evidence="3" id="KW-1185">Reference proteome</keyword>
<dbReference type="InterPro" id="IPR036378">
    <property type="entry name" value="FAS1_dom_sf"/>
</dbReference>
<comment type="caution">
    <text evidence="2">The sequence shown here is derived from an EMBL/GenBank/DDBJ whole genome shotgun (WGS) entry which is preliminary data.</text>
</comment>
<protein>
    <submittedName>
        <fullName evidence="2">Fasciclin domain-containing protein</fullName>
    </submittedName>
</protein>
<dbReference type="PANTHER" id="PTHR10900">
    <property type="entry name" value="PERIOSTIN-RELATED"/>
    <property type="match status" value="1"/>
</dbReference>
<gene>
    <name evidence="2" type="ORF">FGU65_00080</name>
</gene>
<organism evidence="2 3">
    <name type="scientific">Methanoculleus frigidifontis</name>
    <dbReference type="NCBI Taxonomy" id="2584085"/>
    <lineage>
        <taxon>Archaea</taxon>
        <taxon>Methanobacteriati</taxon>
        <taxon>Methanobacteriota</taxon>
        <taxon>Stenosarchaea group</taxon>
        <taxon>Methanomicrobia</taxon>
        <taxon>Methanomicrobiales</taxon>
        <taxon>Methanomicrobiaceae</taxon>
        <taxon>Methanoculleus</taxon>
    </lineage>
</organism>
<dbReference type="InterPro" id="IPR000782">
    <property type="entry name" value="FAS1_domain"/>
</dbReference>
<evidence type="ECO:0000259" key="1">
    <source>
        <dbReference type="PROSITE" id="PS50213"/>
    </source>
</evidence>
<evidence type="ECO:0000313" key="2">
    <source>
        <dbReference type="EMBL" id="MDN7023310.1"/>
    </source>
</evidence>
<dbReference type="PANTHER" id="PTHR10900:SF77">
    <property type="entry name" value="FI19380P1"/>
    <property type="match status" value="1"/>
</dbReference>
<dbReference type="RefSeq" id="WP_301662366.1">
    <property type="nucleotide sequence ID" value="NZ_VCYH01000001.1"/>
</dbReference>
<dbReference type="InterPro" id="IPR050904">
    <property type="entry name" value="Adhesion/Biosynth-related"/>
</dbReference>
<dbReference type="Gene3D" id="2.30.180.10">
    <property type="entry name" value="FAS1 domain"/>
    <property type="match status" value="1"/>
</dbReference>
<dbReference type="Pfam" id="PF02469">
    <property type="entry name" value="Fasciclin"/>
    <property type="match status" value="1"/>
</dbReference>
<accession>A0ABT8M5U5</accession>
<proteinExistence type="predicted"/>
<name>A0ABT8M5U5_9EURY</name>
<reference evidence="2" key="1">
    <citation type="submission" date="2019-05" db="EMBL/GenBank/DDBJ databases">
        <title>Methanoculleus sp. FWC-SCC1, a methanogenic archaeon isolated from deep marine cold seep.</title>
        <authorList>
            <person name="Chen Y.-W."/>
            <person name="Chen S.-C."/>
            <person name="Teng N.-H."/>
            <person name="Lai M.-C."/>
        </authorList>
    </citation>
    <scope>NUCLEOTIDE SEQUENCE</scope>
    <source>
        <strain evidence="2">FWC-SCC1</strain>
    </source>
</reference>
<feature type="domain" description="FAS1" evidence="1">
    <location>
        <begin position="53"/>
        <end position="211"/>
    </location>
</feature>
<evidence type="ECO:0000313" key="3">
    <source>
        <dbReference type="Proteomes" id="UP001168338"/>
    </source>
</evidence>
<dbReference type="Proteomes" id="UP001168338">
    <property type="component" value="Unassembled WGS sequence"/>
</dbReference>